<keyword evidence="9" id="KW-0547">Nucleotide-binding</keyword>
<dbReference type="PROSITE" id="PS00792">
    <property type="entry name" value="DHPS_1"/>
    <property type="match status" value="1"/>
</dbReference>
<dbReference type="InterPro" id="IPR035907">
    <property type="entry name" value="Hppk_sf"/>
</dbReference>
<dbReference type="Gene3D" id="3.30.70.560">
    <property type="entry name" value="7,8-Dihydro-6-hydroxymethylpterin-pyrophosphokinase HPPK"/>
    <property type="match status" value="1"/>
</dbReference>
<dbReference type="GO" id="GO:0046654">
    <property type="term" value="P:tetrahydrofolate biosynthetic process"/>
    <property type="evidence" value="ECO:0007669"/>
    <property type="project" value="UniProtKB-UniPathway"/>
</dbReference>
<evidence type="ECO:0000256" key="9">
    <source>
        <dbReference type="ARBA" id="ARBA00022741"/>
    </source>
</evidence>
<comment type="similarity">
    <text evidence="6">In the C-terminal section; belongs to the DHPS family.</text>
</comment>
<dbReference type="PANTHER" id="PTHR20941">
    <property type="entry name" value="FOLATE SYNTHESIS PROTEINS"/>
    <property type="match status" value="1"/>
</dbReference>
<feature type="domain" description="Pterin-binding" evidence="15">
    <location>
        <begin position="188"/>
        <end position="451"/>
    </location>
</feature>
<dbReference type="InterPro" id="IPR000489">
    <property type="entry name" value="Pterin-binding_dom"/>
</dbReference>
<keyword evidence="11" id="KW-0067">ATP-binding</keyword>
<dbReference type="InParanoid" id="B7FXX9"/>
<dbReference type="SUPFAM" id="SSF51717">
    <property type="entry name" value="Dihydropteroate synthetase-like"/>
    <property type="match status" value="1"/>
</dbReference>
<dbReference type="EMBL" id="CM000610">
    <property type="protein sequence ID" value="EEC48624.1"/>
    <property type="molecule type" value="Genomic_DNA"/>
</dbReference>
<dbReference type="PROSITE" id="PS00793">
    <property type="entry name" value="DHPS_2"/>
    <property type="match status" value="1"/>
</dbReference>
<dbReference type="PROSITE" id="PS00794">
    <property type="entry name" value="HPPK"/>
    <property type="match status" value="1"/>
</dbReference>
<feature type="non-terminal residue" evidence="16">
    <location>
        <position position="1"/>
    </location>
</feature>
<accession>B7FXX9</accession>
<dbReference type="KEGG" id="pti:PHATRDRAFT_12107"/>
<dbReference type="GO" id="GO:0005524">
    <property type="term" value="F:ATP binding"/>
    <property type="evidence" value="ECO:0007669"/>
    <property type="project" value="UniProtKB-KW"/>
</dbReference>
<dbReference type="SUPFAM" id="SSF55083">
    <property type="entry name" value="6-hydroxymethyl-7,8-dihydropterin pyrophosphokinase, HPPK"/>
    <property type="match status" value="1"/>
</dbReference>
<dbReference type="Pfam" id="PF01288">
    <property type="entry name" value="HPPK"/>
    <property type="match status" value="1"/>
</dbReference>
<evidence type="ECO:0000256" key="8">
    <source>
        <dbReference type="ARBA" id="ARBA00022723"/>
    </source>
</evidence>
<dbReference type="PANTHER" id="PTHR20941:SF1">
    <property type="entry name" value="FOLIC ACID SYNTHESIS PROTEIN FOL1"/>
    <property type="match status" value="1"/>
</dbReference>
<evidence type="ECO:0000313" key="17">
    <source>
        <dbReference type="Proteomes" id="UP000000759"/>
    </source>
</evidence>
<dbReference type="InterPro" id="IPR011005">
    <property type="entry name" value="Dihydropteroate_synth-like_sf"/>
</dbReference>
<dbReference type="eggNOG" id="KOG2544">
    <property type="taxonomic scope" value="Eukaryota"/>
</dbReference>
<reference evidence="16 17" key="1">
    <citation type="journal article" date="2008" name="Nature">
        <title>The Phaeodactylum genome reveals the evolutionary history of diatom genomes.</title>
        <authorList>
            <person name="Bowler C."/>
            <person name="Allen A.E."/>
            <person name="Badger J.H."/>
            <person name="Grimwood J."/>
            <person name="Jabbari K."/>
            <person name="Kuo A."/>
            <person name="Maheswari U."/>
            <person name="Martens C."/>
            <person name="Maumus F."/>
            <person name="Otillar R.P."/>
            <person name="Rayko E."/>
            <person name="Salamov A."/>
            <person name="Vandepoele K."/>
            <person name="Beszteri B."/>
            <person name="Gruber A."/>
            <person name="Heijde M."/>
            <person name="Katinka M."/>
            <person name="Mock T."/>
            <person name="Valentin K."/>
            <person name="Verret F."/>
            <person name="Berges J.A."/>
            <person name="Brownlee C."/>
            <person name="Cadoret J.P."/>
            <person name="Chiovitti A."/>
            <person name="Choi C.J."/>
            <person name="Coesel S."/>
            <person name="De Martino A."/>
            <person name="Detter J.C."/>
            <person name="Durkin C."/>
            <person name="Falciatore A."/>
            <person name="Fournet J."/>
            <person name="Haruta M."/>
            <person name="Huysman M.J."/>
            <person name="Jenkins B.D."/>
            <person name="Jiroutova K."/>
            <person name="Jorgensen R.E."/>
            <person name="Joubert Y."/>
            <person name="Kaplan A."/>
            <person name="Kroger N."/>
            <person name="Kroth P.G."/>
            <person name="La Roche J."/>
            <person name="Lindquist E."/>
            <person name="Lommer M."/>
            <person name="Martin-Jezequel V."/>
            <person name="Lopez P.J."/>
            <person name="Lucas S."/>
            <person name="Mangogna M."/>
            <person name="McGinnis K."/>
            <person name="Medlin L.K."/>
            <person name="Montsant A."/>
            <person name="Oudot-Le Secq M.P."/>
            <person name="Napoli C."/>
            <person name="Obornik M."/>
            <person name="Parker M.S."/>
            <person name="Petit J.L."/>
            <person name="Porcel B.M."/>
            <person name="Poulsen N."/>
            <person name="Robison M."/>
            <person name="Rychlewski L."/>
            <person name="Rynearson T.A."/>
            <person name="Schmutz J."/>
            <person name="Shapiro H."/>
            <person name="Siaut M."/>
            <person name="Stanley M."/>
            <person name="Sussman M.R."/>
            <person name="Taylor A.R."/>
            <person name="Vardi A."/>
            <person name="von Dassow P."/>
            <person name="Vyverman W."/>
            <person name="Willis A."/>
            <person name="Wyrwicz L.S."/>
            <person name="Rokhsar D.S."/>
            <person name="Weissenbach J."/>
            <person name="Armbrust E.V."/>
            <person name="Green B.R."/>
            <person name="Van de Peer Y."/>
            <person name="Grigoriev I.V."/>
        </authorList>
    </citation>
    <scope>NUCLEOTIDE SEQUENCE [LARGE SCALE GENOMIC DNA]</scope>
    <source>
        <strain evidence="16 17">CCAP 1055/1</strain>
    </source>
</reference>
<keyword evidence="17" id="KW-1185">Reference proteome</keyword>
<dbReference type="GeneID" id="7200593"/>
<dbReference type="CDD" id="cd00483">
    <property type="entry name" value="HPPK"/>
    <property type="match status" value="1"/>
</dbReference>
<dbReference type="GO" id="GO:0003848">
    <property type="term" value="F:2-amino-4-hydroxy-6-hydroxymethyldihydropteridine diphosphokinase activity"/>
    <property type="evidence" value="ECO:0007669"/>
    <property type="project" value="UniProtKB-EC"/>
</dbReference>
<comment type="catalytic activity">
    <reaction evidence="2">
        <text>6-hydroxymethyl-7,8-dihydropterin + ATP = (7,8-dihydropterin-6-yl)methyl diphosphate + AMP + H(+)</text>
        <dbReference type="Rhea" id="RHEA:11412"/>
        <dbReference type="ChEBI" id="CHEBI:15378"/>
        <dbReference type="ChEBI" id="CHEBI:30616"/>
        <dbReference type="ChEBI" id="CHEBI:44841"/>
        <dbReference type="ChEBI" id="CHEBI:72950"/>
        <dbReference type="ChEBI" id="CHEBI:456215"/>
        <dbReference type="EC" id="2.7.6.3"/>
    </reaction>
</comment>
<dbReference type="InterPro" id="IPR000550">
    <property type="entry name" value="Hppk"/>
</dbReference>
<comment type="pathway">
    <text evidence="5">Cofactor biosynthesis; tetrahydrofolate biosynthesis; 2-amino-4-hydroxy-6-hydroxymethyl-7,8-dihydropteridine diphosphate from 7,8-dihydroneopterin triphosphate: step 4/4.</text>
</comment>
<evidence type="ECO:0000256" key="12">
    <source>
        <dbReference type="ARBA" id="ARBA00022842"/>
    </source>
</evidence>
<dbReference type="Gene3D" id="3.20.20.20">
    <property type="entry name" value="Dihydropteroate synthase-like"/>
    <property type="match status" value="1"/>
</dbReference>
<keyword evidence="10" id="KW-0418">Kinase</keyword>
<dbReference type="NCBIfam" id="TIGR01496">
    <property type="entry name" value="DHPS"/>
    <property type="match status" value="1"/>
</dbReference>
<evidence type="ECO:0000259" key="15">
    <source>
        <dbReference type="PROSITE" id="PS50972"/>
    </source>
</evidence>
<dbReference type="AlphaFoldDB" id="B7FXX9"/>
<dbReference type="STRING" id="556484.B7FXX9"/>
<evidence type="ECO:0000256" key="10">
    <source>
        <dbReference type="ARBA" id="ARBA00022777"/>
    </source>
</evidence>
<dbReference type="Pfam" id="PF00809">
    <property type="entry name" value="Pterin_bind"/>
    <property type="match status" value="1"/>
</dbReference>
<evidence type="ECO:0000256" key="3">
    <source>
        <dbReference type="ARBA" id="ARBA00001946"/>
    </source>
</evidence>
<evidence type="ECO:0000256" key="1">
    <source>
        <dbReference type="ARBA" id="ARBA00000012"/>
    </source>
</evidence>
<evidence type="ECO:0000256" key="14">
    <source>
        <dbReference type="ARBA" id="ARBA00023268"/>
    </source>
</evidence>
<reference evidence="17" key="2">
    <citation type="submission" date="2008-08" db="EMBL/GenBank/DDBJ databases">
        <authorList>
            <consortium name="Diatom Consortium"/>
            <person name="Grigoriev I."/>
            <person name="Grimwood J."/>
            <person name="Kuo A."/>
            <person name="Otillar R.P."/>
            <person name="Salamov A."/>
            <person name="Detter J.C."/>
            <person name="Lindquist E."/>
            <person name="Shapiro H."/>
            <person name="Lucas S."/>
            <person name="Glavina del Rio T."/>
            <person name="Pitluck S."/>
            <person name="Rokhsar D."/>
            <person name="Bowler C."/>
        </authorList>
    </citation>
    <scope>GENOME REANNOTATION</scope>
    <source>
        <strain evidence="17">CCAP 1055/1</strain>
    </source>
</reference>
<dbReference type="CDD" id="cd00739">
    <property type="entry name" value="DHPS"/>
    <property type="match status" value="1"/>
</dbReference>
<comment type="cofactor">
    <cofactor evidence="3">
        <name>Mg(2+)</name>
        <dbReference type="ChEBI" id="CHEBI:18420"/>
    </cofactor>
</comment>
<comment type="pathway">
    <text evidence="4">Cofactor biosynthesis; tetrahydrofolate biosynthesis; 7,8-dihydrofolate from 2-amino-4-hydroxy-6-hydroxymethyl-7,8-dihydropteridine diphosphate and 4-aminobenzoate: step 1/2.</text>
</comment>
<evidence type="ECO:0000256" key="4">
    <source>
        <dbReference type="ARBA" id="ARBA00004763"/>
    </source>
</evidence>
<keyword evidence="13" id="KW-0289">Folate biosynthesis</keyword>
<dbReference type="GO" id="GO:0046872">
    <property type="term" value="F:metal ion binding"/>
    <property type="evidence" value="ECO:0007669"/>
    <property type="project" value="UniProtKB-KW"/>
</dbReference>
<evidence type="ECO:0000256" key="6">
    <source>
        <dbReference type="ARBA" id="ARBA00009951"/>
    </source>
</evidence>
<proteinExistence type="inferred from homology"/>
<keyword evidence="12" id="KW-0460">Magnesium</keyword>
<dbReference type="Proteomes" id="UP000000759">
    <property type="component" value="Chromosome 7"/>
</dbReference>
<sequence length="460" mass="50742">FLAVGSNLGDRYCNIRTALQLLCNSSDTKLMRTSFWHETAPMYVTDQPSFLNGAVSLETNLEPHDLLQTIKTIEAQVGRDLSAMRNGPRPVDLDILLYERRLSPSTANAESHASWEPRLVDTNDLVVPHSRITEREFVLAPLCEVAGPDLEHPVRKTSVRKLLEEKNKEPTVRVIPLPRSRMLYFNETLIMGVLNVTPDSFSDGGKWEDSTRNAVERALEMEQQGAHIVDIGGESTRPGADDVSAEEELRRTIPVIEGIRESTWVVAISIDTRKSVVARAAVNAGADIVNDVSGGTFDDLMLSTVAELGVPIVLMHMRGTPKTMQSMTEYEDVVADVARTLMERSQAAECAGIPRWIQILDPGIGFAKDQRQNLLLLKDMLRLRALTDELPILIGTSRKGFIGKITGVSRAEDRDVGSVASFISALSFGSRSKSCDIVRVHNVEAARHAALVLDAIKQVR</sequence>
<dbReference type="OrthoDB" id="615426at2759"/>
<dbReference type="GO" id="GO:0046656">
    <property type="term" value="P:folic acid biosynthetic process"/>
    <property type="evidence" value="ECO:0007669"/>
    <property type="project" value="UniProtKB-KW"/>
</dbReference>
<evidence type="ECO:0000256" key="7">
    <source>
        <dbReference type="ARBA" id="ARBA00022679"/>
    </source>
</evidence>
<protein>
    <recommendedName>
        <fullName evidence="15">Pterin-binding domain-containing protein</fullName>
    </recommendedName>
</protein>
<name>B7FXX9_PHATC</name>
<comment type="catalytic activity">
    <reaction evidence="1">
        <text>(7,8-dihydropterin-6-yl)methyl diphosphate + 4-aminobenzoate = 7,8-dihydropteroate + diphosphate</text>
        <dbReference type="Rhea" id="RHEA:19949"/>
        <dbReference type="ChEBI" id="CHEBI:17836"/>
        <dbReference type="ChEBI" id="CHEBI:17839"/>
        <dbReference type="ChEBI" id="CHEBI:33019"/>
        <dbReference type="ChEBI" id="CHEBI:72950"/>
        <dbReference type="EC" id="2.5.1.15"/>
    </reaction>
</comment>
<dbReference type="GO" id="GO:0005740">
    <property type="term" value="C:mitochondrial envelope"/>
    <property type="evidence" value="ECO:0007669"/>
    <property type="project" value="TreeGrafter"/>
</dbReference>
<evidence type="ECO:0000256" key="11">
    <source>
        <dbReference type="ARBA" id="ARBA00022840"/>
    </source>
</evidence>
<gene>
    <name evidence="16" type="ORF">PHATRDRAFT_12107</name>
</gene>
<dbReference type="NCBIfam" id="TIGR01498">
    <property type="entry name" value="folK"/>
    <property type="match status" value="1"/>
</dbReference>
<dbReference type="RefSeq" id="XP_002179638.1">
    <property type="nucleotide sequence ID" value="XM_002179602.1"/>
</dbReference>
<dbReference type="UniPathway" id="UPA00077">
    <property type="reaction ID" value="UER00155"/>
</dbReference>
<dbReference type="FunFam" id="3.20.20.20:FF:000006">
    <property type="entry name" value="Dihydropteroate synthase"/>
    <property type="match status" value="1"/>
</dbReference>
<keyword evidence="14" id="KW-0511">Multifunctional enzyme</keyword>
<evidence type="ECO:0000256" key="13">
    <source>
        <dbReference type="ARBA" id="ARBA00022909"/>
    </source>
</evidence>
<keyword evidence="7" id="KW-0808">Transferase</keyword>
<dbReference type="GO" id="GO:0004156">
    <property type="term" value="F:dihydropteroate synthase activity"/>
    <property type="evidence" value="ECO:0007669"/>
    <property type="project" value="UniProtKB-EC"/>
</dbReference>
<dbReference type="GO" id="GO:0016301">
    <property type="term" value="F:kinase activity"/>
    <property type="evidence" value="ECO:0007669"/>
    <property type="project" value="UniProtKB-KW"/>
</dbReference>
<dbReference type="InterPro" id="IPR045031">
    <property type="entry name" value="DHP_synth-like"/>
</dbReference>
<keyword evidence="8" id="KW-0479">Metal-binding</keyword>
<organism evidence="16 17">
    <name type="scientific">Phaeodactylum tricornutum (strain CCAP 1055/1)</name>
    <dbReference type="NCBI Taxonomy" id="556484"/>
    <lineage>
        <taxon>Eukaryota</taxon>
        <taxon>Sar</taxon>
        <taxon>Stramenopiles</taxon>
        <taxon>Ochrophyta</taxon>
        <taxon>Bacillariophyta</taxon>
        <taxon>Bacillariophyceae</taxon>
        <taxon>Bacillariophycidae</taxon>
        <taxon>Naviculales</taxon>
        <taxon>Phaeodactylaceae</taxon>
        <taxon>Phaeodactylum</taxon>
    </lineage>
</organism>
<dbReference type="InterPro" id="IPR006390">
    <property type="entry name" value="DHP_synth_dom"/>
</dbReference>
<dbReference type="PROSITE" id="PS50972">
    <property type="entry name" value="PTERIN_BINDING"/>
    <property type="match status" value="1"/>
</dbReference>
<dbReference type="HOGENOM" id="CLU_008023_0_2_1"/>
<evidence type="ECO:0000256" key="2">
    <source>
        <dbReference type="ARBA" id="ARBA00000198"/>
    </source>
</evidence>
<evidence type="ECO:0000313" key="16">
    <source>
        <dbReference type="EMBL" id="EEC48624.1"/>
    </source>
</evidence>
<evidence type="ECO:0000256" key="5">
    <source>
        <dbReference type="ARBA" id="ARBA00005051"/>
    </source>
</evidence>
<dbReference type="PaxDb" id="2850-Phatr12107"/>